<evidence type="ECO:0000313" key="4">
    <source>
        <dbReference type="EMBL" id="EFP98514.1"/>
    </source>
</evidence>
<keyword evidence="4" id="KW-0449">Lipoprotein</keyword>
<dbReference type="eggNOG" id="ENOG5032U6W">
    <property type="taxonomic scope" value="Bacteria"/>
</dbReference>
<proteinExistence type="predicted"/>
<comment type="caution">
    <text evidence="4">The sequence shown here is derived from an EMBL/GenBank/DDBJ whole genome shotgun (WGS) entry which is preliminary data.</text>
</comment>
<keyword evidence="2 3" id="KW-0732">Signal</keyword>
<dbReference type="Pfam" id="PF08139">
    <property type="entry name" value="LPAM_1"/>
    <property type="match status" value="1"/>
</dbReference>
<organism evidence="4 5">
    <name type="scientific">Vibrio caribbeanicus ATCC BAA-2122</name>
    <dbReference type="NCBI Taxonomy" id="796620"/>
    <lineage>
        <taxon>Bacteria</taxon>
        <taxon>Pseudomonadati</taxon>
        <taxon>Pseudomonadota</taxon>
        <taxon>Gammaproteobacteria</taxon>
        <taxon>Vibrionales</taxon>
        <taxon>Vibrionaceae</taxon>
        <taxon>Vibrio</taxon>
    </lineage>
</organism>
<dbReference type="STRING" id="796620.VIBC2010_08203"/>
<dbReference type="Pfam" id="PF06291">
    <property type="entry name" value="Lambda_Bor"/>
    <property type="match status" value="1"/>
</dbReference>
<accession>E3BE97</accession>
<dbReference type="EMBL" id="AEIU01000002">
    <property type="protein sequence ID" value="EFP98514.1"/>
    <property type="molecule type" value="Genomic_DNA"/>
</dbReference>
<dbReference type="InterPro" id="IPR012640">
    <property type="entry name" value="Membr_lipoprot_lipid_attach_CS"/>
</dbReference>
<evidence type="ECO:0000256" key="2">
    <source>
        <dbReference type="ARBA" id="ARBA00022729"/>
    </source>
</evidence>
<protein>
    <recommendedName>
        <fullName evidence="1">Type IV secretion system putative lipoprotein virB7</fullName>
    </recommendedName>
</protein>
<evidence type="ECO:0000256" key="3">
    <source>
        <dbReference type="SAM" id="SignalP"/>
    </source>
</evidence>
<keyword evidence="5" id="KW-1185">Reference proteome</keyword>
<dbReference type="OrthoDB" id="332829at2"/>
<dbReference type="RefSeq" id="WP_009599186.1">
    <property type="nucleotide sequence ID" value="NZ_AEIU01000002.1"/>
</dbReference>
<dbReference type="PROSITE" id="PS51257">
    <property type="entry name" value="PROKAR_LIPOPROTEIN"/>
    <property type="match status" value="1"/>
</dbReference>
<dbReference type="AlphaFoldDB" id="E3BE97"/>
<reference evidence="4 5" key="1">
    <citation type="journal article" date="2012" name="Int. J. Syst. Evol. Microbiol.">
        <title>Vibrio caribbeanicus sp. nov., isolated from the marine sponge Scleritoderma cyanea.</title>
        <authorList>
            <person name="Hoffmann M."/>
            <person name="Monday S.R."/>
            <person name="Allard M.W."/>
            <person name="Strain E.A."/>
            <person name="Whittaker P."/>
            <person name="Naum M."/>
            <person name="McCarthy P.J."/>
            <person name="Lopez J.V."/>
            <person name="Fischer M."/>
            <person name="Brown E.W."/>
        </authorList>
    </citation>
    <scope>NUCLEOTIDE SEQUENCE [LARGE SCALE GENOMIC DNA]</scope>
    <source>
        <strain evidence="4 5">ATCC BAA-2122</strain>
    </source>
</reference>
<name>E3BE97_9VIBR</name>
<sequence>MKKIISAAVLALVVSGCAQQTFVMSDANNQIKEETSQNFFVYGIGQEKEINAASVCGGADKVAKVETQDTFVNGLLRVVTFGIYTPRDARVFCKS</sequence>
<evidence type="ECO:0000256" key="1">
    <source>
        <dbReference type="ARBA" id="ARBA00017922"/>
    </source>
</evidence>
<gene>
    <name evidence="4" type="ORF">VIBC2010_08203</name>
</gene>
<feature type="chain" id="PRO_5003166384" description="Type IV secretion system putative lipoprotein virB7" evidence="3">
    <location>
        <begin position="19"/>
        <end position="95"/>
    </location>
</feature>
<feature type="signal peptide" evidence="3">
    <location>
        <begin position="1"/>
        <end position="18"/>
    </location>
</feature>
<dbReference type="InterPro" id="IPR010438">
    <property type="entry name" value="Lambda_Bor"/>
</dbReference>
<dbReference type="Proteomes" id="UP000002943">
    <property type="component" value="Unassembled WGS sequence"/>
</dbReference>
<evidence type="ECO:0000313" key="5">
    <source>
        <dbReference type="Proteomes" id="UP000002943"/>
    </source>
</evidence>